<reference evidence="2 3" key="1">
    <citation type="journal article" date="2019" name="Nat. Plants">
        <title>Genome sequencing of Musa balbisiana reveals subgenome evolution and function divergence in polyploid bananas.</title>
        <authorList>
            <person name="Yao X."/>
        </authorList>
    </citation>
    <scope>NUCLEOTIDE SEQUENCE [LARGE SCALE GENOMIC DNA]</scope>
    <source>
        <strain evidence="3">cv. DH-PKW</strain>
        <tissue evidence="2">Leaves</tissue>
    </source>
</reference>
<organism evidence="2 3">
    <name type="scientific">Musa balbisiana</name>
    <name type="common">Banana</name>
    <dbReference type="NCBI Taxonomy" id="52838"/>
    <lineage>
        <taxon>Eukaryota</taxon>
        <taxon>Viridiplantae</taxon>
        <taxon>Streptophyta</taxon>
        <taxon>Embryophyta</taxon>
        <taxon>Tracheophyta</taxon>
        <taxon>Spermatophyta</taxon>
        <taxon>Magnoliopsida</taxon>
        <taxon>Liliopsida</taxon>
        <taxon>Zingiberales</taxon>
        <taxon>Musaceae</taxon>
        <taxon>Musa</taxon>
    </lineage>
</organism>
<dbReference type="Proteomes" id="UP000317650">
    <property type="component" value="Chromosome 4"/>
</dbReference>
<dbReference type="AlphaFoldDB" id="A0A4S8KH90"/>
<dbReference type="EMBL" id="PYDT01000001">
    <property type="protein sequence ID" value="THU74663.1"/>
    <property type="molecule type" value="Genomic_DNA"/>
</dbReference>
<proteinExistence type="predicted"/>
<keyword evidence="3" id="KW-1185">Reference proteome</keyword>
<name>A0A4S8KH90_MUSBA</name>
<protein>
    <submittedName>
        <fullName evidence="2">Uncharacterized protein</fullName>
    </submittedName>
</protein>
<sequence>MPGQSPPRHCSLDSNKGRMSPSHIFVDRLPRKSGLTGHSPISAFMIGLRPSRFLWSLAERPPTAAPEMLQRANQYIAAEAWAAARGRDDLRPRAP</sequence>
<evidence type="ECO:0000313" key="3">
    <source>
        <dbReference type="Proteomes" id="UP000317650"/>
    </source>
</evidence>
<accession>A0A4S8KH90</accession>
<comment type="caution">
    <text evidence="2">The sequence shown here is derived from an EMBL/GenBank/DDBJ whole genome shotgun (WGS) entry which is preliminary data.</text>
</comment>
<feature type="region of interest" description="Disordered" evidence="1">
    <location>
        <begin position="1"/>
        <end position="22"/>
    </location>
</feature>
<gene>
    <name evidence="2" type="ORF">C4D60_Mb04t35760</name>
</gene>
<evidence type="ECO:0000256" key="1">
    <source>
        <dbReference type="SAM" id="MobiDB-lite"/>
    </source>
</evidence>
<evidence type="ECO:0000313" key="2">
    <source>
        <dbReference type="EMBL" id="THU74663.1"/>
    </source>
</evidence>